<dbReference type="Proteomes" id="UP000178485">
    <property type="component" value="Chromosome i"/>
</dbReference>
<proteinExistence type="predicted"/>
<dbReference type="STRING" id="1642646.ING2E5A_2774"/>
<dbReference type="AlphaFoldDB" id="A0A1G4GAK5"/>
<dbReference type="InterPro" id="IPR024265">
    <property type="entry name" value="DUF3788"/>
</dbReference>
<evidence type="ECO:0008006" key="3">
    <source>
        <dbReference type="Google" id="ProtNLM"/>
    </source>
</evidence>
<evidence type="ECO:0000313" key="2">
    <source>
        <dbReference type="Proteomes" id="UP000178485"/>
    </source>
</evidence>
<dbReference type="KEGG" id="pmuc:ING2E5A_2774"/>
<reference evidence="1 2" key="1">
    <citation type="submission" date="2016-08" db="EMBL/GenBank/DDBJ databases">
        <authorList>
            <person name="Seilhamer J.J."/>
        </authorList>
    </citation>
    <scope>NUCLEOTIDE SEQUENCE [LARGE SCALE GENOMIC DNA]</scope>
    <source>
        <strain evidence="1">ING2-E5A</strain>
    </source>
</reference>
<dbReference type="Pfam" id="PF12663">
    <property type="entry name" value="DUF3788"/>
    <property type="match status" value="1"/>
</dbReference>
<protein>
    <recommendedName>
        <fullName evidence="3">DUF3788 family protein</fullName>
    </recommendedName>
</protein>
<gene>
    <name evidence="1" type="ORF">ING2E5A_2774</name>
</gene>
<dbReference type="EMBL" id="LT608328">
    <property type="protein sequence ID" value="SCM59569.1"/>
    <property type="molecule type" value="Genomic_DNA"/>
</dbReference>
<name>A0A1G4GAK5_9BACT</name>
<sequence length="164" mass="18714">MEPKMQLRDPEIIPTERVLNDVLGNSVYSVLASFLGRITSPEYGLNIEWRYYNDGKAWLGKITQKKKTILWLSIWEGFFKMSFYFTEKHLKSFAELDISKTKKEELATAKPIGKLFPLTVDISCKEQLADLFTVVGFKKSLQIAPIQATTSRGSVRACIASNWL</sequence>
<keyword evidence="2" id="KW-1185">Reference proteome</keyword>
<organism evidence="1 2">
    <name type="scientific">Petrimonas mucosa</name>
    <dbReference type="NCBI Taxonomy" id="1642646"/>
    <lineage>
        <taxon>Bacteria</taxon>
        <taxon>Pseudomonadati</taxon>
        <taxon>Bacteroidota</taxon>
        <taxon>Bacteroidia</taxon>
        <taxon>Bacteroidales</taxon>
        <taxon>Dysgonomonadaceae</taxon>
        <taxon>Petrimonas</taxon>
    </lineage>
</organism>
<accession>A0A1G4GAK5</accession>
<evidence type="ECO:0000313" key="1">
    <source>
        <dbReference type="EMBL" id="SCM59569.1"/>
    </source>
</evidence>